<evidence type="ECO:0000313" key="1">
    <source>
        <dbReference type="EMBL" id="GEP46492.1"/>
    </source>
</evidence>
<proteinExistence type="predicted"/>
<gene>
    <name evidence="1" type="ORF">BGE01nite_57830</name>
</gene>
<keyword evidence="2" id="KW-1185">Reference proteome</keyword>
<evidence type="ECO:0000313" key="2">
    <source>
        <dbReference type="Proteomes" id="UP000321577"/>
    </source>
</evidence>
<reference evidence="1 2" key="1">
    <citation type="submission" date="2019-07" db="EMBL/GenBank/DDBJ databases">
        <title>Whole genome shotgun sequence of Brevifollis gellanilyticus NBRC 108608.</title>
        <authorList>
            <person name="Hosoyama A."/>
            <person name="Uohara A."/>
            <person name="Ohji S."/>
            <person name="Ichikawa N."/>
        </authorList>
    </citation>
    <scope>NUCLEOTIDE SEQUENCE [LARGE SCALE GENOMIC DNA]</scope>
    <source>
        <strain evidence="1 2">NBRC 108608</strain>
    </source>
</reference>
<dbReference type="AlphaFoldDB" id="A0A512MID2"/>
<comment type="caution">
    <text evidence="1">The sequence shown here is derived from an EMBL/GenBank/DDBJ whole genome shotgun (WGS) entry which is preliminary data.</text>
</comment>
<protein>
    <submittedName>
        <fullName evidence="1">Uncharacterized protein</fullName>
    </submittedName>
</protein>
<accession>A0A512MID2</accession>
<dbReference type="Proteomes" id="UP000321577">
    <property type="component" value="Unassembled WGS sequence"/>
</dbReference>
<organism evidence="1 2">
    <name type="scientific">Brevifollis gellanilyticus</name>
    <dbReference type="NCBI Taxonomy" id="748831"/>
    <lineage>
        <taxon>Bacteria</taxon>
        <taxon>Pseudomonadati</taxon>
        <taxon>Verrucomicrobiota</taxon>
        <taxon>Verrucomicrobiia</taxon>
        <taxon>Verrucomicrobiales</taxon>
        <taxon>Verrucomicrobiaceae</taxon>
    </lineage>
</organism>
<name>A0A512MID2_9BACT</name>
<sequence length="86" mass="9752">MLQPYHAPPYNPMKKPLSQWCDETKITIEQRNPGQDRVAVWTCPLCQYALSGIKVGTSEMGAIALARMTMEEHMTSKHPQHVVTEN</sequence>
<dbReference type="EMBL" id="BKAG01000137">
    <property type="protein sequence ID" value="GEP46492.1"/>
    <property type="molecule type" value="Genomic_DNA"/>
</dbReference>